<evidence type="ECO:0000256" key="4">
    <source>
        <dbReference type="RuleBase" id="RU361176"/>
    </source>
</evidence>
<keyword evidence="7" id="KW-1185">Reference proteome</keyword>
<dbReference type="SMART" id="SM00641">
    <property type="entry name" value="Glyco_25"/>
    <property type="match status" value="1"/>
</dbReference>
<dbReference type="Proteomes" id="UP000092573">
    <property type="component" value="Chromosome"/>
</dbReference>
<dbReference type="GO" id="GO:0016052">
    <property type="term" value="P:carbohydrate catabolic process"/>
    <property type="evidence" value="ECO:0007669"/>
    <property type="project" value="TreeGrafter"/>
</dbReference>
<evidence type="ECO:0000313" key="7">
    <source>
        <dbReference type="Proteomes" id="UP000092573"/>
    </source>
</evidence>
<dbReference type="PANTHER" id="PTHR34135">
    <property type="entry name" value="LYSOZYME"/>
    <property type="match status" value="1"/>
</dbReference>
<dbReference type="GO" id="GO:0009253">
    <property type="term" value="P:peptidoglycan catabolic process"/>
    <property type="evidence" value="ECO:0007669"/>
    <property type="project" value="InterPro"/>
</dbReference>
<accession>A0A1B1MW71</accession>
<keyword evidence="3 4" id="KW-0326">Glycosidase</keyword>
<dbReference type="EMBL" id="CP014167">
    <property type="protein sequence ID" value="ANS73431.1"/>
    <property type="molecule type" value="Genomic_DNA"/>
</dbReference>
<dbReference type="CDD" id="cd00599">
    <property type="entry name" value="GH25_muramidase"/>
    <property type="match status" value="1"/>
</dbReference>
<comment type="catalytic activity">
    <reaction evidence="4">
        <text>Hydrolysis of (1-&gt;4)-beta-linkages between N-acetylmuramic acid and N-acetyl-D-glucosamine residues in a peptidoglycan and between N-acetyl-D-glucosamine residues in chitodextrins.</text>
        <dbReference type="EC" id="3.2.1.17"/>
    </reaction>
</comment>
<dbReference type="Pfam" id="PF01183">
    <property type="entry name" value="Glyco_hydro_25"/>
    <property type="match status" value="1"/>
</dbReference>
<dbReference type="InterPro" id="IPR017853">
    <property type="entry name" value="GH"/>
</dbReference>
<dbReference type="OrthoDB" id="9802228at2"/>
<dbReference type="InterPro" id="IPR008270">
    <property type="entry name" value="Glyco_hydro_25_AS"/>
</dbReference>
<feature type="coiled-coil region" evidence="5">
    <location>
        <begin position="225"/>
        <end position="252"/>
    </location>
</feature>
<protein>
    <recommendedName>
        <fullName evidence="4">Lysozyme</fullName>
        <ecNumber evidence="4">3.2.1.17</ecNumber>
    </recommendedName>
</protein>
<gene>
    <name evidence="6" type="ORF">AWM70_01570</name>
</gene>
<dbReference type="PROSITE" id="PS00953">
    <property type="entry name" value="GLYCOSYL_HYDROL_F25_1"/>
    <property type="match status" value="1"/>
</dbReference>
<organism evidence="6 7">
    <name type="scientific">Paenibacillus yonginensis</name>
    <dbReference type="NCBI Taxonomy" id="1462996"/>
    <lineage>
        <taxon>Bacteria</taxon>
        <taxon>Bacillati</taxon>
        <taxon>Bacillota</taxon>
        <taxon>Bacilli</taxon>
        <taxon>Bacillales</taxon>
        <taxon>Paenibacillaceae</taxon>
        <taxon>Paenibacillus</taxon>
    </lineage>
</organism>
<dbReference type="InterPro" id="IPR018077">
    <property type="entry name" value="Glyco_hydro_fam25_subgr"/>
</dbReference>
<dbReference type="Gene3D" id="3.20.20.80">
    <property type="entry name" value="Glycosidases"/>
    <property type="match status" value="1"/>
</dbReference>
<dbReference type="GO" id="GO:0003796">
    <property type="term" value="F:lysozyme activity"/>
    <property type="evidence" value="ECO:0007669"/>
    <property type="project" value="UniProtKB-EC"/>
</dbReference>
<dbReference type="InterPro" id="IPR002053">
    <property type="entry name" value="Glyco_hydro_25"/>
</dbReference>
<evidence type="ECO:0000256" key="5">
    <source>
        <dbReference type="SAM" id="Coils"/>
    </source>
</evidence>
<keyword evidence="5" id="KW-0175">Coiled coil</keyword>
<dbReference type="AlphaFoldDB" id="A0A1B1MW71"/>
<comment type="similarity">
    <text evidence="1 4">Belongs to the glycosyl hydrolase 25 family.</text>
</comment>
<dbReference type="EC" id="3.2.1.17" evidence="4"/>
<name>A0A1B1MW71_9BACL</name>
<dbReference type="RefSeq" id="WP_068693765.1">
    <property type="nucleotide sequence ID" value="NZ_CP014167.1"/>
</dbReference>
<proteinExistence type="inferred from homology"/>
<dbReference type="SUPFAM" id="SSF51445">
    <property type="entry name" value="(Trans)glycosidases"/>
    <property type="match status" value="1"/>
</dbReference>
<evidence type="ECO:0000256" key="3">
    <source>
        <dbReference type="ARBA" id="ARBA00023295"/>
    </source>
</evidence>
<keyword evidence="2 4" id="KW-0378">Hydrolase</keyword>
<reference evidence="6 7" key="1">
    <citation type="submission" date="2016-01" db="EMBL/GenBank/DDBJ databases">
        <title>Complete Genome Sequence of Paenibacillus yonginensis DCY84, a novel Plant Growth-Promoting Bacteria with Elicitation of Induced Systemic Resistance.</title>
        <authorList>
            <person name="Kim Y.J."/>
            <person name="Yang D.C."/>
            <person name="Sukweenadhi J."/>
        </authorList>
    </citation>
    <scope>NUCLEOTIDE SEQUENCE [LARGE SCALE GENOMIC DNA]</scope>
    <source>
        <strain evidence="6 7">DCY84</strain>
    </source>
</reference>
<sequence>MQTRSSDYAKGIDVSHHNGTVDWQRVAAGGYSFVFVKASEGTSYKDPTFETNVRGARQAGLLVGAYHFLNAASRQTAIEEAANFAAAMSAVGGAASLDLPPVLDYETNPSGISQSQLNEVARAFLTEIERITSRKPILYTGNDFARNFYTQFGAYDLWVARYSTQPPWNVPAWSAWTFWQYSQTGRVPGITGAADLNVYSGSQTELRAWAAGQSGGKDVDDMATLEELQRVIQAQEARIAAMEKKLNMSGKEPLPSWAEGAVIAGKAAGAITTSADKSIPDLIALQMLKNLGLLDPDVLRAIRALANSQKS</sequence>
<dbReference type="PANTHER" id="PTHR34135:SF2">
    <property type="entry name" value="LYSOZYME"/>
    <property type="match status" value="1"/>
</dbReference>
<evidence type="ECO:0000313" key="6">
    <source>
        <dbReference type="EMBL" id="ANS73431.1"/>
    </source>
</evidence>
<evidence type="ECO:0000256" key="1">
    <source>
        <dbReference type="ARBA" id="ARBA00010646"/>
    </source>
</evidence>
<dbReference type="PROSITE" id="PS51904">
    <property type="entry name" value="GLYCOSYL_HYDROL_F25_2"/>
    <property type="match status" value="1"/>
</dbReference>
<evidence type="ECO:0000256" key="2">
    <source>
        <dbReference type="ARBA" id="ARBA00022801"/>
    </source>
</evidence>
<dbReference type="KEGG" id="pyg:AWM70_01570"/>
<dbReference type="GO" id="GO:0016998">
    <property type="term" value="P:cell wall macromolecule catabolic process"/>
    <property type="evidence" value="ECO:0007669"/>
    <property type="project" value="InterPro"/>
</dbReference>